<evidence type="ECO:0000256" key="13">
    <source>
        <dbReference type="ARBA" id="ARBA00066856"/>
    </source>
</evidence>
<comment type="catalytic activity">
    <reaction evidence="12">
        <text>7(1)-hydroxychlorophyllide a + NADP(+) = chlorophyllide b + NADPH + H(+)</text>
        <dbReference type="Rhea" id="RHEA:24772"/>
        <dbReference type="ChEBI" id="CHEBI:15378"/>
        <dbReference type="ChEBI" id="CHEBI:57783"/>
        <dbReference type="ChEBI" id="CHEBI:58349"/>
        <dbReference type="ChEBI" id="CHEBI:83356"/>
        <dbReference type="ChEBI" id="CHEBI:83357"/>
        <dbReference type="EC" id="1.1.1.294"/>
    </reaction>
</comment>
<evidence type="ECO:0000256" key="6">
    <source>
        <dbReference type="ARBA" id="ARBA00022946"/>
    </source>
</evidence>
<evidence type="ECO:0000256" key="7">
    <source>
        <dbReference type="ARBA" id="ARBA00023002"/>
    </source>
</evidence>
<keyword evidence="5" id="KW-0881">Chlorophyll catabolism</keyword>
<dbReference type="GO" id="GO:0015996">
    <property type="term" value="P:chlorophyll catabolic process"/>
    <property type="evidence" value="ECO:0000318"/>
    <property type="project" value="GO_Central"/>
</dbReference>
<dbReference type="KEGG" id="soe:110803398"/>
<evidence type="ECO:0000256" key="4">
    <source>
        <dbReference type="ARBA" id="ARBA00022640"/>
    </source>
</evidence>
<keyword evidence="4" id="KW-0934">Plastid</keyword>
<keyword evidence="15" id="KW-1185">Reference proteome</keyword>
<evidence type="ECO:0000313" key="15">
    <source>
        <dbReference type="Proteomes" id="UP000813463"/>
    </source>
</evidence>
<evidence type="ECO:0000256" key="11">
    <source>
        <dbReference type="ARBA" id="ARBA00050138"/>
    </source>
</evidence>
<keyword evidence="14" id="KW-0812">Transmembrane</keyword>
<sequence length="510" mass="55961">MATLTKMGSYPDIQLPLRPEIRREFSIPGSIPVLGQSRKCRRRRCWKVCRGFKEEEGGGAEIEEREKDIRNLKLVLKVKGNVREIGSSIKSGIVRLCKFPSGDENRDALAELEKVLFSAALQVGRYIVTMMSTGVVLLTGVQLSGGEMNDLIWYSWLGGVIIGTMVGANMVMDEHSRAGPRNVVITGSTRGLGKALAREFLLSGDRVVVTSRSADSVDATVKELEESLREMKAVNGKNQRYAKVVGIPCDVCNPNDVSKLADFAVNELGSVDIWINNAGTNKGFRPLLQFTDEDIKQIVSTNLVGSVICTREAMRVMTSQKKGGHIFNMDGAGSGGSSTPLTAVYGSTKCGLRQLQSSLLKECRRTMIGVHTASPGMVLTELLLSGSSLKNKQMFNIICELPETVARSLVPRMRVVKGSGKAVNYLTPPRILLALVTAWLRRGRWFDDQGKALYSAEADRIRNWAENRTRFSFTDAMEMYTENTWVSVVSLSVVCAFIILSSTGSSFHGT</sequence>
<feature type="transmembrane region" description="Helical" evidence="14">
    <location>
        <begin position="151"/>
        <end position="172"/>
    </location>
</feature>
<dbReference type="Gene3D" id="3.40.50.720">
    <property type="entry name" value="NAD(P)-binding Rossmann-like Domain"/>
    <property type="match status" value="1"/>
</dbReference>
<accession>A0A9R0JAR7</accession>
<dbReference type="GO" id="GO:0009535">
    <property type="term" value="C:chloroplast thylakoid membrane"/>
    <property type="evidence" value="ECO:0007669"/>
    <property type="project" value="UniProtKB-SubCell"/>
</dbReference>
<dbReference type="Pfam" id="PF00106">
    <property type="entry name" value="adh_short"/>
    <property type="match status" value="1"/>
</dbReference>
<keyword evidence="9" id="KW-0793">Thylakoid</keyword>
<dbReference type="OrthoDB" id="3592703at2759"/>
<name>A0A9R0JAR7_SPIOL</name>
<gene>
    <name evidence="16" type="primary">LOC110803398</name>
</gene>
<evidence type="ECO:0000256" key="9">
    <source>
        <dbReference type="ARBA" id="ARBA00023078"/>
    </source>
</evidence>
<dbReference type="GO" id="GO:0034256">
    <property type="term" value="F:chlorophyll(ide) b reductase activity"/>
    <property type="evidence" value="ECO:0000318"/>
    <property type="project" value="GO_Central"/>
</dbReference>
<dbReference type="FunFam" id="3.40.50.720:FF:000223">
    <property type="entry name" value="Chlorophyll(Ide) b reductase NOL, chloroplastic"/>
    <property type="match status" value="1"/>
</dbReference>
<evidence type="ECO:0000256" key="12">
    <source>
        <dbReference type="ARBA" id="ARBA00052465"/>
    </source>
</evidence>
<comment type="subcellular location">
    <subcellularLocation>
        <location evidence="1">Plastid</location>
        <location evidence="1">Chloroplast thylakoid membrane</location>
    </subcellularLocation>
</comment>
<dbReference type="SUPFAM" id="SSF51735">
    <property type="entry name" value="NAD(P)-binding Rossmann-fold domains"/>
    <property type="match status" value="1"/>
</dbReference>
<keyword evidence="14" id="KW-1133">Transmembrane helix</keyword>
<feature type="transmembrane region" description="Helical" evidence="14">
    <location>
        <begin position="126"/>
        <end position="145"/>
    </location>
</feature>
<dbReference type="AlphaFoldDB" id="A0A9R0JAR7"/>
<organism evidence="15 16">
    <name type="scientific">Spinacia oleracea</name>
    <name type="common">Spinach</name>
    <dbReference type="NCBI Taxonomy" id="3562"/>
    <lineage>
        <taxon>Eukaryota</taxon>
        <taxon>Viridiplantae</taxon>
        <taxon>Streptophyta</taxon>
        <taxon>Embryophyta</taxon>
        <taxon>Tracheophyta</taxon>
        <taxon>Spermatophyta</taxon>
        <taxon>Magnoliopsida</taxon>
        <taxon>eudicotyledons</taxon>
        <taxon>Gunneridae</taxon>
        <taxon>Pentapetalae</taxon>
        <taxon>Caryophyllales</taxon>
        <taxon>Chenopodiaceae</taxon>
        <taxon>Chenopodioideae</taxon>
        <taxon>Anserineae</taxon>
        <taxon>Spinacia</taxon>
    </lineage>
</organism>
<reference evidence="16" key="2">
    <citation type="submission" date="2025-08" db="UniProtKB">
        <authorList>
            <consortium name="RefSeq"/>
        </authorList>
    </citation>
    <scope>IDENTIFICATION</scope>
    <source>
        <tissue evidence="16">Leaf</tissue>
    </source>
</reference>
<evidence type="ECO:0000256" key="14">
    <source>
        <dbReference type="SAM" id="Phobius"/>
    </source>
</evidence>
<dbReference type="PRINTS" id="PR00081">
    <property type="entry name" value="GDHRDH"/>
</dbReference>
<dbReference type="RefSeq" id="XP_021864597.1">
    <property type="nucleotide sequence ID" value="XM_022008905.2"/>
</dbReference>
<evidence type="ECO:0000256" key="5">
    <source>
        <dbReference type="ARBA" id="ARBA00022817"/>
    </source>
</evidence>
<dbReference type="CDD" id="cd05233">
    <property type="entry name" value="SDR_c"/>
    <property type="match status" value="1"/>
</dbReference>
<keyword evidence="10 14" id="KW-0472">Membrane</keyword>
<keyword evidence="8" id="KW-0520">NAD</keyword>
<keyword evidence="7" id="KW-0560">Oxidoreductase</keyword>
<keyword evidence="6" id="KW-0809">Transit peptide</keyword>
<dbReference type="PANTHER" id="PTHR24314:SF21">
    <property type="entry name" value="CHLOROPHYLL(IDE) B REDUCTASE NYC1, CHLOROPLASTIC-RELATED"/>
    <property type="match status" value="1"/>
</dbReference>
<keyword evidence="3" id="KW-0150">Chloroplast</keyword>
<feature type="transmembrane region" description="Helical" evidence="14">
    <location>
        <begin position="485"/>
        <end position="507"/>
    </location>
</feature>
<evidence type="ECO:0000313" key="16">
    <source>
        <dbReference type="RefSeq" id="XP_021864597.1"/>
    </source>
</evidence>
<comment type="similarity">
    <text evidence="2">Belongs to the short-chain dehydrogenases/reductases (SDR) family.</text>
</comment>
<dbReference type="GeneID" id="110803398"/>
<dbReference type="InterPro" id="IPR052625">
    <property type="entry name" value="Chl_b_Red"/>
</dbReference>
<protein>
    <recommendedName>
        <fullName evidence="13">chlorophyll(ide) b reductase</fullName>
        <ecNumber evidence="13">1.1.1.294</ecNumber>
    </recommendedName>
</protein>
<dbReference type="GO" id="GO:0010304">
    <property type="term" value="P:PSII associated light-harvesting complex II catabolic process"/>
    <property type="evidence" value="ECO:0000318"/>
    <property type="project" value="GO_Central"/>
</dbReference>
<evidence type="ECO:0000256" key="8">
    <source>
        <dbReference type="ARBA" id="ARBA00023027"/>
    </source>
</evidence>
<evidence type="ECO:0000256" key="3">
    <source>
        <dbReference type="ARBA" id="ARBA00022528"/>
    </source>
</evidence>
<comment type="catalytic activity">
    <reaction evidence="11">
        <text>7(1)-hydroxychlorophyllide a + NAD(+) = chlorophyllide b + NADH + H(+)</text>
        <dbReference type="Rhea" id="RHEA:24768"/>
        <dbReference type="ChEBI" id="CHEBI:15378"/>
        <dbReference type="ChEBI" id="CHEBI:57540"/>
        <dbReference type="ChEBI" id="CHEBI:57945"/>
        <dbReference type="ChEBI" id="CHEBI:83356"/>
        <dbReference type="ChEBI" id="CHEBI:83357"/>
        <dbReference type="EC" id="1.1.1.294"/>
    </reaction>
</comment>
<reference evidence="15" key="1">
    <citation type="journal article" date="2021" name="Nat. Commun.">
        <title>Genomic analyses provide insights into spinach domestication and the genetic basis of agronomic traits.</title>
        <authorList>
            <person name="Cai X."/>
            <person name="Sun X."/>
            <person name="Xu C."/>
            <person name="Sun H."/>
            <person name="Wang X."/>
            <person name="Ge C."/>
            <person name="Zhang Z."/>
            <person name="Wang Q."/>
            <person name="Fei Z."/>
            <person name="Jiao C."/>
            <person name="Wang Q."/>
        </authorList>
    </citation>
    <scope>NUCLEOTIDE SEQUENCE [LARGE SCALE GENOMIC DNA]</scope>
    <source>
        <strain evidence="15">cv. Varoflay</strain>
    </source>
</reference>
<dbReference type="PANTHER" id="PTHR24314">
    <property type="entry name" value="NON-SPECIFIC LIPID TRANSFER PROTEIN-RELATED"/>
    <property type="match status" value="1"/>
</dbReference>
<evidence type="ECO:0000256" key="2">
    <source>
        <dbReference type="ARBA" id="ARBA00006484"/>
    </source>
</evidence>
<dbReference type="Proteomes" id="UP000813463">
    <property type="component" value="Chromosome 2"/>
</dbReference>
<evidence type="ECO:0000256" key="10">
    <source>
        <dbReference type="ARBA" id="ARBA00023136"/>
    </source>
</evidence>
<proteinExistence type="inferred from homology"/>
<dbReference type="InterPro" id="IPR002347">
    <property type="entry name" value="SDR_fam"/>
</dbReference>
<evidence type="ECO:0000256" key="1">
    <source>
        <dbReference type="ARBA" id="ARBA00004334"/>
    </source>
</evidence>
<dbReference type="EC" id="1.1.1.294" evidence="13"/>
<dbReference type="InterPro" id="IPR036291">
    <property type="entry name" value="NAD(P)-bd_dom_sf"/>
</dbReference>